<comment type="caution">
    <text evidence="1">The sequence shown here is derived from an EMBL/GenBank/DDBJ whole genome shotgun (WGS) entry which is preliminary data.</text>
</comment>
<dbReference type="Proteomes" id="UP000253498">
    <property type="component" value="Unassembled WGS sequence"/>
</dbReference>
<protein>
    <submittedName>
        <fullName evidence="1">Uncharacterized protein</fullName>
    </submittedName>
</protein>
<evidence type="ECO:0000313" key="1">
    <source>
        <dbReference type="EMBL" id="RBT68108.1"/>
    </source>
</evidence>
<sequence length="81" mass="8983">MNPKIKNLIEELIHECNESDVAITLGAIDPSVDEATVVFGGTFALQTIVLTLMNDKFKECIRTNDCDCPACKATKEMMFNE</sequence>
<organism evidence="1 2">
    <name type="scientific">Enterococcus hirae</name>
    <dbReference type="NCBI Taxonomy" id="1354"/>
    <lineage>
        <taxon>Bacteria</taxon>
        <taxon>Bacillati</taxon>
        <taxon>Bacillota</taxon>
        <taxon>Bacilli</taxon>
        <taxon>Lactobacillales</taxon>
        <taxon>Enterococcaceae</taxon>
        <taxon>Enterococcus</taxon>
    </lineage>
</organism>
<dbReference type="AlphaFoldDB" id="A0AB37IED7"/>
<dbReference type="EMBL" id="LESJ01000005">
    <property type="protein sequence ID" value="RBT68108.1"/>
    <property type="molecule type" value="Genomic_DNA"/>
</dbReference>
<proteinExistence type="predicted"/>
<reference evidence="1 2" key="1">
    <citation type="submission" date="2015-06" db="EMBL/GenBank/DDBJ databases">
        <title>The Genome Sequence of Enterococcus hirae 88EA1.</title>
        <authorList>
            <consortium name="The Broad Institute Genomics Platform"/>
            <consortium name="The Broad Institute Genome Sequencing Center for Infectious Disease"/>
            <person name="Earl A.M."/>
            <person name="Van Tyne D."/>
            <person name="Lebreton F."/>
            <person name="Saavedra J.T."/>
            <person name="Gilmore M.S."/>
            <person name="Manson McGuire A."/>
            <person name="Clock S."/>
            <person name="Crupain M."/>
            <person name="Rangan U."/>
            <person name="Young S."/>
            <person name="Abouelleil A."/>
            <person name="Cao P."/>
            <person name="Chapman S.B."/>
            <person name="Griggs A."/>
            <person name="Priest M."/>
            <person name="Shea T."/>
            <person name="Wortman J."/>
            <person name="Nusbaum C."/>
            <person name="Birren B."/>
        </authorList>
    </citation>
    <scope>NUCLEOTIDE SEQUENCE [LARGE SCALE GENOMIC DNA]</scope>
    <source>
        <strain evidence="1 2">88EA1</strain>
    </source>
</reference>
<name>A0AB37IED7_ENTHR</name>
<dbReference type="RefSeq" id="WP_096710164.1">
    <property type="nucleotide sequence ID" value="NZ_CAXTPZ010000001.1"/>
</dbReference>
<evidence type="ECO:0000313" key="2">
    <source>
        <dbReference type="Proteomes" id="UP000253498"/>
    </source>
</evidence>
<accession>A0AB37IED7</accession>
<gene>
    <name evidence="1" type="ORF">EB03_01232</name>
</gene>